<evidence type="ECO:0000313" key="3">
    <source>
        <dbReference type="EMBL" id="ALX06111.1"/>
    </source>
</evidence>
<accession>A0A0U4C575</accession>
<dbReference type="AlphaFoldDB" id="A0A0U4C575"/>
<dbReference type="GO" id="GO:0008654">
    <property type="term" value="P:phospholipid biosynthetic process"/>
    <property type="evidence" value="ECO:0007669"/>
    <property type="project" value="InterPro"/>
</dbReference>
<name>A0A0U4C575_9ACTN</name>
<dbReference type="InterPro" id="IPR013021">
    <property type="entry name" value="Myo-inos-1-P_Synthase_GAPDH"/>
</dbReference>
<dbReference type="Proteomes" id="UP000067689">
    <property type="component" value="Chromosome"/>
</dbReference>
<dbReference type="EMBL" id="CP011502">
    <property type="protein sequence ID" value="ALX06111.1"/>
    <property type="molecule type" value="Genomic_DNA"/>
</dbReference>
<sequence length="368" mass="39898">MGSANHQIRVAIVGVGNCATSLIQGVEYYKDADPAGTVPGLMHVQFGDYHVSDIEFVAAFDVDAKKVGFDLADATTASENNTIRITDVPPTGVTVQRGHTLDGLGKYYLQTIEESDAPAVDVVQVLKDTQADVLVSYLPVGSEEADKFYAQCAIDAKVAFVNALPVFIASDPEWAKKFEDAGVPIIGDDIKSQVGATITHRVMAKLFEDRGVALDRTYQLNVGGNMDFKNMLERERLESKKVSKTQAVTSNLTGSLAGVGADDRNVHIGPSDYVAWLDDRKWAYVRLEGRAFGDVPLNLEYKLEVWDSPNSAGIIIDAIRAAKIAKDRGVGGALLSASSYLMKSPPEQRPDDVGRQRLEAFISGTEER</sequence>
<gene>
    <name evidence="3" type="ORF">AERYTH_16105</name>
</gene>
<dbReference type="PANTHER" id="PTHR43125">
    <property type="entry name" value="INOSITOL-3-PHOSPHATE SYNTHASE"/>
    <property type="match status" value="1"/>
</dbReference>
<dbReference type="NCBIfam" id="TIGR03450">
    <property type="entry name" value="mycothiol_INO1"/>
    <property type="match status" value="1"/>
</dbReference>
<dbReference type="GO" id="GO:0006021">
    <property type="term" value="P:inositol biosynthetic process"/>
    <property type="evidence" value="ECO:0007669"/>
    <property type="project" value="InterPro"/>
</dbReference>
<organism evidence="3 4">
    <name type="scientific">Aeromicrobium erythreum</name>
    <dbReference type="NCBI Taxonomy" id="2041"/>
    <lineage>
        <taxon>Bacteria</taxon>
        <taxon>Bacillati</taxon>
        <taxon>Actinomycetota</taxon>
        <taxon>Actinomycetes</taxon>
        <taxon>Propionibacteriales</taxon>
        <taxon>Nocardioidaceae</taxon>
        <taxon>Aeromicrobium</taxon>
    </lineage>
</organism>
<comment type="similarity">
    <text evidence="1">Belongs to the myo-inositol 1-phosphate synthase family.</text>
</comment>
<reference evidence="3 4" key="1">
    <citation type="journal article" date="1991" name="Int. J. Syst. Bacteriol.">
        <title>Description of the erythromycin-producing bacterium Arthrobacter sp. strain NRRL B-3381 as Aeromicrobium erythreum gen. nov., sp. nov.</title>
        <authorList>
            <person name="Miller E.S."/>
            <person name="Woese C.R."/>
            <person name="Brenner S."/>
        </authorList>
    </citation>
    <scope>NUCLEOTIDE SEQUENCE [LARGE SCALE GENOMIC DNA]</scope>
    <source>
        <strain evidence="3 4">AR18</strain>
    </source>
</reference>
<dbReference type="STRING" id="2041.AERYTH_16105"/>
<dbReference type="SUPFAM" id="SSF51735">
    <property type="entry name" value="NAD(P)-binding Rossmann-fold domains"/>
    <property type="match status" value="1"/>
</dbReference>
<dbReference type="PANTHER" id="PTHR43125:SF1">
    <property type="entry name" value="INOSITOL-3-PHOSPHATE SYNTHASE"/>
    <property type="match status" value="1"/>
</dbReference>
<dbReference type="InterPro" id="IPR017815">
    <property type="entry name" value="Myo-inos-1-P_Synthase_actino"/>
</dbReference>
<dbReference type="OrthoDB" id="9766811at2"/>
<dbReference type="InterPro" id="IPR036291">
    <property type="entry name" value="NAD(P)-bd_dom_sf"/>
</dbReference>
<evidence type="ECO:0000313" key="4">
    <source>
        <dbReference type="Proteomes" id="UP000067689"/>
    </source>
</evidence>
<feature type="domain" description="Myo-inositol-1-phosphate synthase GAPDH-like" evidence="2">
    <location>
        <begin position="195"/>
        <end position="308"/>
    </location>
</feature>
<dbReference type="PIRSF" id="PIRSF015578">
    <property type="entry name" value="Myoinos-ppht_syn"/>
    <property type="match status" value="1"/>
</dbReference>
<evidence type="ECO:0000256" key="1">
    <source>
        <dbReference type="ARBA" id="ARBA00010813"/>
    </source>
</evidence>
<proteinExistence type="inferred from homology"/>
<protein>
    <submittedName>
        <fullName evidence="3">Inositol-3-phosphate synthase</fullName>
    </submittedName>
</protein>
<dbReference type="SUPFAM" id="SSF55347">
    <property type="entry name" value="Glyceraldehyde-3-phosphate dehydrogenase-like, C-terminal domain"/>
    <property type="match status" value="1"/>
</dbReference>
<dbReference type="Gene3D" id="3.40.50.720">
    <property type="entry name" value="NAD(P)-binding Rossmann-like Domain"/>
    <property type="match status" value="1"/>
</dbReference>
<dbReference type="PATRIC" id="fig|2041.4.peg.3365"/>
<evidence type="ECO:0000259" key="2">
    <source>
        <dbReference type="Pfam" id="PF01658"/>
    </source>
</evidence>
<dbReference type="InterPro" id="IPR052199">
    <property type="entry name" value="MIPS"/>
</dbReference>
<dbReference type="Pfam" id="PF01658">
    <property type="entry name" value="Inos-1-P_synth"/>
    <property type="match status" value="1"/>
</dbReference>
<dbReference type="KEGG" id="aer:AERYTH_16105"/>
<dbReference type="InterPro" id="IPR002587">
    <property type="entry name" value="Myo-inos-1-P_Synthase"/>
</dbReference>
<dbReference type="Gene3D" id="3.30.360.10">
    <property type="entry name" value="Dihydrodipicolinate Reductase, domain 2"/>
    <property type="match status" value="1"/>
</dbReference>
<keyword evidence="4" id="KW-1185">Reference proteome</keyword>
<dbReference type="RefSeq" id="WP_067860740.1">
    <property type="nucleotide sequence ID" value="NZ_CP011502.1"/>
</dbReference>
<dbReference type="GO" id="GO:0004512">
    <property type="term" value="F:inositol-3-phosphate synthase activity"/>
    <property type="evidence" value="ECO:0007669"/>
    <property type="project" value="InterPro"/>
</dbReference>